<keyword evidence="1" id="KW-0326">Glycosidase</keyword>
<dbReference type="PANTHER" id="PTHR46017">
    <property type="entry name" value="ALPHA-MANNOSIDASE 2C1"/>
    <property type="match status" value="1"/>
</dbReference>
<sequence length="180" mass="21111">MWKEILKNHAHDSIGCCCSDKVHREIVARFELAEDMADNLIRFYMRKIADNMPQSDADKLVLFNLMPWPREEVINTTVRLRASQFNLRDDRGQPVPYFIRHAREIDPGLIDRQIVHYGNYDPFMEFDIQINQIVPSMGYRTLYIEANQPGNVIAAKSDAEGYWKMLSGKLRSMRMVLCNW</sequence>
<dbReference type="InterPro" id="IPR011013">
    <property type="entry name" value="Gal_mutarotase_sf_dom"/>
</dbReference>
<dbReference type="Gene3D" id="1.20.1270.50">
    <property type="entry name" value="Glycoside hydrolase family 38, central domain"/>
    <property type="match status" value="1"/>
</dbReference>
<evidence type="ECO:0000313" key="1">
    <source>
        <dbReference type="EMBL" id="SPX11206.1"/>
    </source>
</evidence>
<dbReference type="GO" id="GO:0030246">
    <property type="term" value="F:carbohydrate binding"/>
    <property type="evidence" value="ECO:0007669"/>
    <property type="project" value="InterPro"/>
</dbReference>
<dbReference type="SUPFAM" id="SSF74650">
    <property type="entry name" value="Galactose mutarotase-like"/>
    <property type="match status" value="1"/>
</dbReference>
<keyword evidence="1" id="KW-0378">Hydrolase</keyword>
<dbReference type="GO" id="GO:0102546">
    <property type="term" value="F:mannosylglycerate hydrolase activity"/>
    <property type="evidence" value="ECO:0007669"/>
    <property type="project" value="UniProtKB-EC"/>
</dbReference>
<dbReference type="EMBL" id="UASD01000008">
    <property type="protein sequence ID" value="SPX11206.1"/>
    <property type="molecule type" value="Genomic_DNA"/>
</dbReference>
<accession>A0A2X1MXL0</accession>
<organism evidence="1 2">
    <name type="scientific">Escherichia coli</name>
    <dbReference type="NCBI Taxonomy" id="562"/>
    <lineage>
        <taxon>Bacteria</taxon>
        <taxon>Pseudomonadati</taxon>
        <taxon>Pseudomonadota</taxon>
        <taxon>Gammaproteobacteria</taxon>
        <taxon>Enterobacterales</taxon>
        <taxon>Enterobacteriaceae</taxon>
        <taxon>Escherichia</taxon>
    </lineage>
</organism>
<dbReference type="PANTHER" id="PTHR46017:SF2">
    <property type="entry name" value="MANNOSYLGLYCERATE HYDROLASE"/>
    <property type="match status" value="1"/>
</dbReference>
<reference evidence="1 2" key="1">
    <citation type="submission" date="2018-06" db="EMBL/GenBank/DDBJ databases">
        <authorList>
            <consortium name="Pathogen Informatics"/>
            <person name="Doyle S."/>
        </authorList>
    </citation>
    <scope>NUCLEOTIDE SEQUENCE [LARGE SCALE GENOMIC DNA]</scope>
    <source>
        <strain evidence="1 2">NCTC9073</strain>
    </source>
</reference>
<dbReference type="GO" id="GO:0006013">
    <property type="term" value="P:mannose metabolic process"/>
    <property type="evidence" value="ECO:0007669"/>
    <property type="project" value="InterPro"/>
</dbReference>
<dbReference type="GO" id="GO:0009313">
    <property type="term" value="P:oligosaccharide catabolic process"/>
    <property type="evidence" value="ECO:0007669"/>
    <property type="project" value="TreeGrafter"/>
</dbReference>
<dbReference type="InterPro" id="IPR037094">
    <property type="entry name" value="Glyco_hydro_38_cen_sf"/>
</dbReference>
<name>A0A2X1MXL0_ECOLX</name>
<dbReference type="EC" id="3.2.1.170" evidence="1"/>
<evidence type="ECO:0000313" key="2">
    <source>
        <dbReference type="Proteomes" id="UP000250780"/>
    </source>
</evidence>
<dbReference type="AlphaFoldDB" id="A0A2X1MXL0"/>
<dbReference type="GO" id="GO:0004559">
    <property type="term" value="F:alpha-mannosidase activity"/>
    <property type="evidence" value="ECO:0007669"/>
    <property type="project" value="InterPro"/>
</dbReference>
<dbReference type="Proteomes" id="UP000250780">
    <property type="component" value="Unassembled WGS sequence"/>
</dbReference>
<protein>
    <submittedName>
        <fullName evidence="1">Alpha-mannosidase</fullName>
        <ecNumber evidence="1">3.2.1.170</ecNumber>
    </submittedName>
</protein>
<proteinExistence type="predicted"/>
<gene>
    <name evidence="1" type="primary">mngB_2</name>
    <name evidence="1" type="ORF">NCTC9073_02532</name>
</gene>